<accession>A0A976SJK2</accession>
<dbReference type="AlphaFoldDB" id="A0A976SJK2"/>
<evidence type="ECO:0000313" key="2">
    <source>
        <dbReference type="Proteomes" id="UP000244811"/>
    </source>
</evidence>
<organism evidence="1 2">
    <name type="scientific">Theileria orientalis</name>
    <dbReference type="NCBI Taxonomy" id="68886"/>
    <lineage>
        <taxon>Eukaryota</taxon>
        <taxon>Sar</taxon>
        <taxon>Alveolata</taxon>
        <taxon>Apicomplexa</taxon>
        <taxon>Aconoidasida</taxon>
        <taxon>Piroplasmida</taxon>
        <taxon>Theileriidae</taxon>
        <taxon>Theileria</taxon>
    </lineage>
</organism>
<gene>
    <name evidence="1" type="ORF">MACK_003945</name>
</gene>
<dbReference type="EMBL" id="CP056072">
    <property type="protein sequence ID" value="UVC50080.1"/>
    <property type="molecule type" value="Genomic_DNA"/>
</dbReference>
<protein>
    <submittedName>
        <fullName evidence="1">Uncharacterized protein</fullName>
    </submittedName>
</protein>
<evidence type="ECO:0000313" key="1">
    <source>
        <dbReference type="EMBL" id="UVC50080.1"/>
    </source>
</evidence>
<sequence>MENSGIPGKVNCKRECVYRNVGVVIRK</sequence>
<dbReference type="Proteomes" id="UP000244811">
    <property type="component" value="Chromosome 4"/>
</dbReference>
<name>A0A976SJK2_THEOR</name>
<reference evidence="1" key="1">
    <citation type="submission" date="2022-07" db="EMBL/GenBank/DDBJ databases">
        <title>Evaluation of T. orientalis genome assembly methods using nanopore sequencing and analysis of variation between genomes.</title>
        <authorList>
            <person name="Yam J."/>
            <person name="Micallef M.L."/>
            <person name="Liu M."/>
            <person name="Djordjevic S.P."/>
            <person name="Bogema D.R."/>
            <person name="Jenkins C."/>
        </authorList>
    </citation>
    <scope>NUCLEOTIDE SEQUENCE</scope>
    <source>
        <strain evidence="1">Goon Nure</strain>
    </source>
</reference>
<proteinExistence type="predicted"/>